<dbReference type="SUPFAM" id="SSF46565">
    <property type="entry name" value="Chaperone J-domain"/>
    <property type="match status" value="1"/>
</dbReference>
<reference evidence="3 4" key="1">
    <citation type="submission" date="2012-10" db="EMBL/GenBank/DDBJ databases">
        <authorList>
            <person name="Zafar N."/>
            <person name="Inman J."/>
            <person name="Hall N."/>
            <person name="Lorenzi H."/>
            <person name="Caler E."/>
        </authorList>
    </citation>
    <scope>NUCLEOTIDE SEQUENCE [LARGE SCALE GENOMIC DNA]</scope>
    <source>
        <strain evidence="3 4">IP1</strain>
    </source>
</reference>
<gene>
    <name evidence="3" type="ORF">EIN_170780</name>
</gene>
<dbReference type="GeneID" id="14883693"/>
<dbReference type="VEuPathDB" id="AmoebaDB:EIN_170780"/>
<organism evidence="3 4">
    <name type="scientific">Entamoeba invadens IP1</name>
    <dbReference type="NCBI Taxonomy" id="370355"/>
    <lineage>
        <taxon>Eukaryota</taxon>
        <taxon>Amoebozoa</taxon>
        <taxon>Evosea</taxon>
        <taxon>Archamoebae</taxon>
        <taxon>Mastigamoebida</taxon>
        <taxon>Entamoebidae</taxon>
        <taxon>Entamoeba</taxon>
    </lineage>
</organism>
<protein>
    <recommendedName>
        <fullName evidence="2">J domain-containing protein</fullName>
    </recommendedName>
</protein>
<feature type="domain" description="J" evidence="2">
    <location>
        <begin position="26"/>
        <end position="90"/>
    </location>
</feature>
<keyword evidence="4" id="KW-1185">Reference proteome</keyword>
<dbReference type="InterPro" id="IPR001623">
    <property type="entry name" value="DnaJ_domain"/>
</dbReference>
<dbReference type="PANTHER" id="PTHR15606:SF4">
    <property type="entry name" value="DNAJ HOMOLOG SUBFAMILY C MEMBER 8"/>
    <property type="match status" value="1"/>
</dbReference>
<dbReference type="RefSeq" id="XP_004183889.1">
    <property type="nucleotide sequence ID" value="XM_004183841.1"/>
</dbReference>
<feature type="compositionally biased region" description="Basic and acidic residues" evidence="1">
    <location>
        <begin position="164"/>
        <end position="173"/>
    </location>
</feature>
<dbReference type="OrthoDB" id="342454at2759"/>
<sequence length="207" mass="24758">MTKIDYEHHVSPKTLEMLKRVTTYKNPFDIIDVLPEESNQEIRKKYRKISLMCHPDRCHHQLADTAISCLSLAMKALEDEDQRRKYTDIIEQSRIELSKELKERGETIDFKSEEYRKRIAERSQKIIIDTEEKIQRAEKMRQANLKREKEEMQYQQEIAKKKKKEEDDWENSRQQRVTSWKAFLKNKGKTNGDCRGPTKPPKTTLMN</sequence>
<name>A0A0A1U0X3_ENTIV</name>
<evidence type="ECO:0000259" key="2">
    <source>
        <dbReference type="PROSITE" id="PS50076"/>
    </source>
</evidence>
<dbReference type="PANTHER" id="PTHR15606">
    <property type="entry name" value="DNAJ HOMOLOG SUBFAMILY C MEMBER 8/LIPOPOLYSACCHARIDE SPECIFIC RESPONSE-7-RELATED"/>
    <property type="match status" value="1"/>
</dbReference>
<accession>A0A0A1U0X3</accession>
<evidence type="ECO:0000256" key="1">
    <source>
        <dbReference type="SAM" id="MobiDB-lite"/>
    </source>
</evidence>
<dbReference type="CDD" id="cd06257">
    <property type="entry name" value="DnaJ"/>
    <property type="match status" value="1"/>
</dbReference>
<dbReference type="Gene3D" id="1.10.287.110">
    <property type="entry name" value="DnaJ domain"/>
    <property type="match status" value="1"/>
</dbReference>
<dbReference type="InterPro" id="IPR042858">
    <property type="entry name" value="DNAJC8"/>
</dbReference>
<dbReference type="GO" id="GO:0005634">
    <property type="term" value="C:nucleus"/>
    <property type="evidence" value="ECO:0007669"/>
    <property type="project" value="TreeGrafter"/>
</dbReference>
<dbReference type="AlphaFoldDB" id="A0A0A1U0X3"/>
<dbReference type="InterPro" id="IPR036869">
    <property type="entry name" value="J_dom_sf"/>
</dbReference>
<dbReference type="Proteomes" id="UP000014680">
    <property type="component" value="Unassembled WGS sequence"/>
</dbReference>
<dbReference type="EMBL" id="KB207112">
    <property type="protein sequence ID" value="ELP84543.1"/>
    <property type="molecule type" value="Genomic_DNA"/>
</dbReference>
<feature type="region of interest" description="Disordered" evidence="1">
    <location>
        <begin position="155"/>
        <end position="207"/>
    </location>
</feature>
<dbReference type="SMART" id="SM00271">
    <property type="entry name" value="DnaJ"/>
    <property type="match status" value="1"/>
</dbReference>
<proteinExistence type="predicted"/>
<evidence type="ECO:0000313" key="4">
    <source>
        <dbReference type="Proteomes" id="UP000014680"/>
    </source>
</evidence>
<dbReference type="OMA" id="NWEDERD"/>
<dbReference type="PROSITE" id="PS50076">
    <property type="entry name" value="DNAJ_2"/>
    <property type="match status" value="1"/>
</dbReference>
<dbReference type="Pfam" id="PF00226">
    <property type="entry name" value="DnaJ"/>
    <property type="match status" value="1"/>
</dbReference>
<dbReference type="KEGG" id="eiv:EIN_170780"/>
<evidence type="ECO:0000313" key="3">
    <source>
        <dbReference type="EMBL" id="ELP84543.1"/>
    </source>
</evidence>